<dbReference type="PROSITE" id="PS50089">
    <property type="entry name" value="ZF_RING_2"/>
    <property type="match status" value="1"/>
</dbReference>
<dbReference type="Pfam" id="PF13639">
    <property type="entry name" value="zf-RING_2"/>
    <property type="match status" value="1"/>
</dbReference>
<dbReference type="RefSeq" id="XP_048127948.1">
    <property type="nucleotide sequence ID" value="XM_048271991.1"/>
</dbReference>
<evidence type="ECO:0000256" key="1">
    <source>
        <dbReference type="ARBA" id="ARBA00000900"/>
    </source>
</evidence>
<dbReference type="InterPro" id="IPR013083">
    <property type="entry name" value="Znf_RING/FYVE/PHD"/>
</dbReference>
<feature type="transmembrane region" description="Helical" evidence="11">
    <location>
        <begin position="57"/>
        <end position="78"/>
    </location>
</feature>
<keyword evidence="6" id="KW-0833">Ubl conjugation pathway</keyword>
<evidence type="ECO:0000256" key="11">
    <source>
        <dbReference type="SAM" id="Phobius"/>
    </source>
</evidence>
<accession>A0ABM3GUA0</accession>
<keyword evidence="7" id="KW-0862">Zinc</keyword>
<dbReference type="InterPro" id="IPR001841">
    <property type="entry name" value="Znf_RING"/>
</dbReference>
<evidence type="ECO:0000256" key="6">
    <source>
        <dbReference type="ARBA" id="ARBA00022786"/>
    </source>
</evidence>
<evidence type="ECO:0000256" key="7">
    <source>
        <dbReference type="ARBA" id="ARBA00022833"/>
    </source>
</evidence>
<keyword evidence="11" id="KW-0472">Membrane</keyword>
<evidence type="ECO:0000256" key="5">
    <source>
        <dbReference type="ARBA" id="ARBA00022771"/>
    </source>
</evidence>
<keyword evidence="12" id="KW-0732">Signal</keyword>
<feature type="region of interest" description="Disordered" evidence="10">
    <location>
        <begin position="203"/>
        <end position="234"/>
    </location>
</feature>
<reference evidence="15 16" key="1">
    <citation type="submission" date="2025-05" db="UniProtKB">
        <authorList>
            <consortium name="RefSeq"/>
        </authorList>
    </citation>
    <scope>IDENTIFICATION</scope>
    <source>
        <tissue evidence="15 16">Leaf</tissue>
    </source>
</reference>
<evidence type="ECO:0000313" key="14">
    <source>
        <dbReference type="Proteomes" id="UP000827889"/>
    </source>
</evidence>
<dbReference type="InterPro" id="IPR053238">
    <property type="entry name" value="RING-H2_zinc_finger"/>
</dbReference>
<dbReference type="PANTHER" id="PTHR14155:SF614">
    <property type="entry name" value="OS08G0484200 PROTEIN"/>
    <property type="match status" value="1"/>
</dbReference>
<dbReference type="PANTHER" id="PTHR14155">
    <property type="entry name" value="RING FINGER DOMAIN-CONTAINING"/>
    <property type="match status" value="1"/>
</dbReference>
<sequence>MSRAFGFLCALAALGSALLEVGCVRAQGGTASPGPNSTRTLNGNGQYGLYSNLDPTMAIVVVCTVCAFFLMGFFSIYLRHCSEESAAGSLLAARGSAARLAPAGGSSRCLRRGLDPGVVESFPVLAYVAVKDHKLGKGALECAVCLSEFDDFDSLKILPNCEHAFHPECIDAWLASHVTCPVCRANQTPDPCHRHVAAAATESAVDPRRINQPRVEGEEHQPRRQQQPPCDETQNEVRINMVGGGGDEELGGAAAAAAAAGKLPKSHSTGHLLARPGAEPDRYALRLPEEVRKQIRTAASAKVGMKRSTSYDVVLAIEGSSRKGAGRLLAVTPSFLLCTEDGTDGGDRVFEVGQQSLSRLPV</sequence>
<comment type="catalytic activity">
    <reaction evidence="1">
        <text>S-ubiquitinyl-[E2 ubiquitin-conjugating enzyme]-L-cysteine + [acceptor protein]-L-lysine = [E2 ubiquitin-conjugating enzyme]-L-cysteine + N(6)-ubiquitinyl-[acceptor protein]-L-lysine.</text>
        <dbReference type="EC" id="2.3.2.27"/>
    </reaction>
</comment>
<protein>
    <recommendedName>
        <fullName evidence="3">RING-type E3 ubiquitin transferase</fullName>
        <ecNumber evidence="3">2.3.2.27</ecNumber>
    </recommendedName>
</protein>
<keyword evidence="14" id="KW-1185">Reference proteome</keyword>
<dbReference type="EC" id="2.3.2.27" evidence="3"/>
<dbReference type="SUPFAM" id="SSF57850">
    <property type="entry name" value="RING/U-box"/>
    <property type="match status" value="1"/>
</dbReference>
<evidence type="ECO:0000313" key="16">
    <source>
        <dbReference type="RefSeq" id="XP_048127948.1"/>
    </source>
</evidence>
<evidence type="ECO:0000256" key="12">
    <source>
        <dbReference type="SAM" id="SignalP"/>
    </source>
</evidence>
<evidence type="ECO:0000256" key="10">
    <source>
        <dbReference type="SAM" id="MobiDB-lite"/>
    </source>
</evidence>
<evidence type="ECO:0000313" key="15">
    <source>
        <dbReference type="RefSeq" id="XP_048127947.1"/>
    </source>
</evidence>
<dbReference type="CDD" id="cd16461">
    <property type="entry name" value="RING-H2_EL5-like"/>
    <property type="match status" value="1"/>
</dbReference>
<dbReference type="RefSeq" id="XP_048127947.1">
    <property type="nucleotide sequence ID" value="XM_048271990.1"/>
</dbReference>
<dbReference type="GeneID" id="115739348"/>
<keyword evidence="11" id="KW-1133">Transmembrane helix</keyword>
<feature type="domain" description="RING-type" evidence="13">
    <location>
        <begin position="142"/>
        <end position="184"/>
    </location>
</feature>
<comment type="pathway">
    <text evidence="2">Protein modification; protein ubiquitination.</text>
</comment>
<evidence type="ECO:0000256" key="4">
    <source>
        <dbReference type="ARBA" id="ARBA00022723"/>
    </source>
</evidence>
<comment type="similarity">
    <text evidence="8">Belongs to the RING-type zinc finger family. ATL subfamily.</text>
</comment>
<feature type="signal peptide" evidence="12">
    <location>
        <begin position="1"/>
        <end position="26"/>
    </location>
</feature>
<gene>
    <name evidence="15 16" type="primary">LOC115739348</name>
</gene>
<organism evidence="14 15">
    <name type="scientific">Rhodamnia argentea</name>
    <dbReference type="NCBI Taxonomy" id="178133"/>
    <lineage>
        <taxon>Eukaryota</taxon>
        <taxon>Viridiplantae</taxon>
        <taxon>Streptophyta</taxon>
        <taxon>Embryophyta</taxon>
        <taxon>Tracheophyta</taxon>
        <taxon>Spermatophyta</taxon>
        <taxon>Magnoliopsida</taxon>
        <taxon>eudicotyledons</taxon>
        <taxon>Gunneridae</taxon>
        <taxon>Pentapetalae</taxon>
        <taxon>rosids</taxon>
        <taxon>malvids</taxon>
        <taxon>Myrtales</taxon>
        <taxon>Myrtaceae</taxon>
        <taxon>Myrtoideae</taxon>
        <taxon>Myrteae</taxon>
        <taxon>Australasian group</taxon>
        <taxon>Rhodamnia</taxon>
    </lineage>
</organism>
<keyword evidence="4" id="KW-0479">Metal-binding</keyword>
<evidence type="ECO:0000259" key="13">
    <source>
        <dbReference type="PROSITE" id="PS50089"/>
    </source>
</evidence>
<dbReference type="Gene3D" id="3.30.40.10">
    <property type="entry name" value="Zinc/RING finger domain, C3HC4 (zinc finger)"/>
    <property type="match status" value="1"/>
</dbReference>
<proteinExistence type="inferred from homology"/>
<evidence type="ECO:0000256" key="9">
    <source>
        <dbReference type="PROSITE-ProRule" id="PRU00175"/>
    </source>
</evidence>
<dbReference type="SMART" id="SM00184">
    <property type="entry name" value="RING"/>
    <property type="match status" value="1"/>
</dbReference>
<name>A0ABM3GUA0_9MYRT</name>
<feature type="chain" id="PRO_5045024564" description="RING-type E3 ubiquitin transferase" evidence="12">
    <location>
        <begin position="27"/>
        <end position="362"/>
    </location>
</feature>
<keyword evidence="5 9" id="KW-0863">Zinc-finger</keyword>
<dbReference type="Proteomes" id="UP000827889">
    <property type="component" value="Chromosome 11"/>
</dbReference>
<evidence type="ECO:0000256" key="8">
    <source>
        <dbReference type="ARBA" id="ARBA00024209"/>
    </source>
</evidence>
<feature type="compositionally biased region" description="Basic and acidic residues" evidence="10">
    <location>
        <begin position="205"/>
        <end position="222"/>
    </location>
</feature>
<keyword evidence="11" id="KW-0812">Transmembrane</keyword>
<evidence type="ECO:0000256" key="2">
    <source>
        <dbReference type="ARBA" id="ARBA00004906"/>
    </source>
</evidence>
<evidence type="ECO:0000256" key="3">
    <source>
        <dbReference type="ARBA" id="ARBA00012483"/>
    </source>
</evidence>